<dbReference type="Proteomes" id="UP000008066">
    <property type="component" value="Unassembled WGS sequence"/>
</dbReference>
<dbReference type="eggNOG" id="ENOG502S8W8">
    <property type="taxonomic scope" value="Eukaryota"/>
</dbReference>
<dbReference type="KEGG" id="cthr:CTHT_0033250"/>
<dbReference type="OrthoDB" id="543156at2759"/>
<dbReference type="GeneID" id="18257363"/>
<accession>G0S5K2</accession>
<evidence type="ECO:0000259" key="1">
    <source>
        <dbReference type="Pfam" id="PF01965"/>
    </source>
</evidence>
<dbReference type="AlphaFoldDB" id="G0S5K2"/>
<name>G0S5K2_CHATD</name>
<reference evidence="2 3" key="1">
    <citation type="journal article" date="2011" name="Cell">
        <title>Insight into structure and assembly of the nuclear pore complex by utilizing the genome of a eukaryotic thermophile.</title>
        <authorList>
            <person name="Amlacher S."/>
            <person name="Sarges P."/>
            <person name="Flemming D."/>
            <person name="van Noort V."/>
            <person name="Kunze R."/>
            <person name="Devos D.P."/>
            <person name="Arumugam M."/>
            <person name="Bork P."/>
            <person name="Hurt E."/>
        </authorList>
    </citation>
    <scope>NUCLEOTIDE SEQUENCE [LARGE SCALE GENOMIC DNA]</scope>
    <source>
        <strain evidence="3">DSM 1495 / CBS 144.50 / IMI 039719</strain>
    </source>
</reference>
<sequence length="289" mass="31730">MSAKTSAVADEPIQVLFALHTGFNLMDFAGPVEVFSSALHDLQDPTSKAFDITIAGDDTSVVSDQGVIVSTQISWKEAHERLEEWDVVVVLGGNTSRILKSNENEPLPLIKAYAELQEKDPSRERTLLSICTGALFLARQDILLGLAATTHPDFMTTFENECSQAVVRTGDKRTDVHEDARYVVNNLRFDVGDDDPYVKTKEELSDRRPSNARKGSISFKQSRRRESIARREEMRLGGLRVITSGGVAAGIDAALYVVSALVSIESANEVARFMQVTWTKGVVVDGVDV</sequence>
<keyword evidence="3" id="KW-1185">Reference proteome</keyword>
<dbReference type="PANTHER" id="PTHR43130">
    <property type="entry name" value="ARAC-FAMILY TRANSCRIPTIONAL REGULATOR"/>
    <property type="match status" value="1"/>
</dbReference>
<dbReference type="Gene3D" id="3.40.50.880">
    <property type="match status" value="1"/>
</dbReference>
<organism evidence="3">
    <name type="scientific">Chaetomium thermophilum (strain DSM 1495 / CBS 144.50 / IMI 039719)</name>
    <name type="common">Thermochaetoides thermophila</name>
    <dbReference type="NCBI Taxonomy" id="759272"/>
    <lineage>
        <taxon>Eukaryota</taxon>
        <taxon>Fungi</taxon>
        <taxon>Dikarya</taxon>
        <taxon>Ascomycota</taxon>
        <taxon>Pezizomycotina</taxon>
        <taxon>Sordariomycetes</taxon>
        <taxon>Sordariomycetidae</taxon>
        <taxon>Sordariales</taxon>
        <taxon>Chaetomiaceae</taxon>
        <taxon>Thermochaetoides</taxon>
    </lineage>
</organism>
<dbReference type="STRING" id="759272.G0S5K2"/>
<dbReference type="OMA" id="RKGSNAW"/>
<dbReference type="EMBL" id="GL988041">
    <property type="protein sequence ID" value="EGS21467.1"/>
    <property type="molecule type" value="Genomic_DNA"/>
</dbReference>
<dbReference type="PANTHER" id="PTHR43130:SF3">
    <property type="entry name" value="HTH-TYPE TRANSCRIPTIONAL REGULATOR RV1931C"/>
    <property type="match status" value="1"/>
</dbReference>
<feature type="domain" description="DJ-1/PfpI" evidence="1">
    <location>
        <begin position="14"/>
        <end position="164"/>
    </location>
</feature>
<proteinExistence type="predicted"/>
<gene>
    <name evidence="2" type="ORF">CTHT_0033250</name>
</gene>
<dbReference type="Pfam" id="PF01965">
    <property type="entry name" value="DJ-1_PfpI"/>
    <property type="match status" value="1"/>
</dbReference>
<dbReference type="SUPFAM" id="SSF52317">
    <property type="entry name" value="Class I glutamine amidotransferase-like"/>
    <property type="match status" value="2"/>
</dbReference>
<dbReference type="InterPro" id="IPR052158">
    <property type="entry name" value="INH-QAR"/>
</dbReference>
<evidence type="ECO:0000313" key="2">
    <source>
        <dbReference type="EMBL" id="EGS21467.1"/>
    </source>
</evidence>
<protein>
    <recommendedName>
        <fullName evidence="1">DJ-1/PfpI domain-containing protein</fullName>
    </recommendedName>
</protein>
<dbReference type="InterPro" id="IPR029062">
    <property type="entry name" value="Class_I_gatase-like"/>
</dbReference>
<dbReference type="InterPro" id="IPR002818">
    <property type="entry name" value="DJ-1/PfpI"/>
</dbReference>
<dbReference type="HOGENOM" id="CLU_000445_44_1_1"/>
<dbReference type="RefSeq" id="XP_006693763.1">
    <property type="nucleotide sequence ID" value="XM_006693700.1"/>
</dbReference>
<evidence type="ECO:0000313" key="3">
    <source>
        <dbReference type="Proteomes" id="UP000008066"/>
    </source>
</evidence>